<reference evidence="2 3" key="2">
    <citation type="submission" date="2022-06" db="EMBL/GenBank/DDBJ databases">
        <title>Genomic Encyclopedia of Type Strains, Phase I: the one thousand microbial genomes (KMG-I) project.</title>
        <authorList>
            <person name="Kyrpides N."/>
        </authorList>
    </citation>
    <scope>NUCLEOTIDE SEQUENCE [LARGE SCALE GENOMIC DNA]</scope>
    <source>
        <strain evidence="2 3">DSM 43889</strain>
    </source>
</reference>
<proteinExistence type="predicted"/>
<reference evidence="2 3" key="1">
    <citation type="submission" date="2013-07" db="EMBL/GenBank/DDBJ databases">
        <authorList>
            <consortium name="DOE Joint Genome Institute"/>
            <person name="Reeve W."/>
            <person name="Huntemann M."/>
            <person name="Han J."/>
            <person name="Chen A."/>
            <person name="Kyrpides N."/>
            <person name="Mavromatis K."/>
            <person name="Markowitz V."/>
            <person name="Palaniappan K."/>
            <person name="Ivanova N."/>
            <person name="Schaumberg A."/>
            <person name="Pati A."/>
            <person name="Liolios K."/>
            <person name="Nordberg H.P."/>
            <person name="Cantor M.N."/>
            <person name="Hua S.X."/>
            <person name="Woyke T."/>
        </authorList>
    </citation>
    <scope>NUCLEOTIDE SEQUENCE [LARGE SCALE GENOMIC DNA]</scope>
    <source>
        <strain evidence="2 3">DSM 43889</strain>
    </source>
</reference>
<dbReference type="Proteomes" id="UP000791080">
    <property type="component" value="Unassembled WGS sequence"/>
</dbReference>
<evidence type="ECO:0000313" key="2">
    <source>
        <dbReference type="EMBL" id="MCP2333088.1"/>
    </source>
</evidence>
<name>A0ABT1JLQ5_ACTCY</name>
<evidence type="ECO:0000313" key="3">
    <source>
        <dbReference type="Proteomes" id="UP000791080"/>
    </source>
</evidence>
<feature type="domain" description="DUF5753" evidence="1">
    <location>
        <begin position="2"/>
        <end position="55"/>
    </location>
</feature>
<evidence type="ECO:0000259" key="1">
    <source>
        <dbReference type="Pfam" id="PF19054"/>
    </source>
</evidence>
<protein>
    <recommendedName>
        <fullName evidence="1">DUF5753 domain-containing protein</fullName>
    </recommendedName>
</protein>
<gene>
    <name evidence="2" type="ORF">G443_003358</name>
</gene>
<dbReference type="Pfam" id="PF19054">
    <property type="entry name" value="DUF5753"/>
    <property type="match status" value="1"/>
</dbReference>
<keyword evidence="3" id="KW-1185">Reference proteome</keyword>
<dbReference type="EMBL" id="AUBJ02000001">
    <property type="protein sequence ID" value="MCP2333088.1"/>
    <property type="molecule type" value="Genomic_DNA"/>
</dbReference>
<organism evidence="2 3">
    <name type="scientific">Actinoalloteichus caeruleus DSM 43889</name>
    <dbReference type="NCBI Taxonomy" id="1120930"/>
    <lineage>
        <taxon>Bacteria</taxon>
        <taxon>Bacillati</taxon>
        <taxon>Actinomycetota</taxon>
        <taxon>Actinomycetes</taxon>
        <taxon>Pseudonocardiales</taxon>
        <taxon>Pseudonocardiaceae</taxon>
        <taxon>Actinoalloteichus</taxon>
        <taxon>Actinoalloteichus cyanogriseus</taxon>
    </lineage>
</organism>
<dbReference type="InterPro" id="IPR043917">
    <property type="entry name" value="DUF5753"/>
</dbReference>
<comment type="caution">
    <text evidence="2">The sequence shown here is derived from an EMBL/GenBank/DDBJ whole genome shotgun (WGS) entry which is preliminary data.</text>
</comment>
<accession>A0ABT1JLQ5</accession>
<sequence length="61" mass="6852">MLLDVGEPVTTFAYTETFVSGQWYDGPPYLEKFAAAFERVVAQSLAEDESRALLQASYEEI</sequence>